<dbReference type="PROSITE" id="PS00202">
    <property type="entry name" value="RUBREDOXIN"/>
    <property type="match status" value="1"/>
</dbReference>
<gene>
    <name evidence="2" type="ORF">BCP12_051</name>
</gene>
<keyword evidence="1" id="KW-0479">Metal-binding</keyword>
<accession>A0A2S0CT58</accession>
<protein>
    <submittedName>
        <fullName evidence="2">Uncharacterized protein</fullName>
    </submittedName>
</protein>
<name>A0A2S0CT58_9CAUD</name>
<sequence length="138" mass="15757">MREETIIVPIVDPKGRLAVIGTKTVVALWECPKCGKKMGKPYIDTLTVHGQSYAIHAWFNECGHQVPYTELNLVERYHLEGDEGIIDFSLDYHNNINMDINAHDILDLYLSPQQALDISEKLRALATRAYGRMEQDEK</sequence>
<dbReference type="EMBL" id="KX987999">
    <property type="protein sequence ID" value="AQN32472.1"/>
    <property type="molecule type" value="Genomic_DNA"/>
</dbReference>
<proteinExistence type="predicted"/>
<reference evidence="2 3" key="1">
    <citation type="submission" date="2016-10" db="EMBL/GenBank/DDBJ databases">
        <title>Complete Genome Sequence of Bacillus Phage BCP12.</title>
        <authorList>
            <person name="Ghosh K."/>
            <person name="Kim K.-P."/>
        </authorList>
    </citation>
    <scope>NUCLEOTIDE SEQUENCE [LARGE SCALE GENOMIC DNA]</scope>
</reference>
<dbReference type="GO" id="GO:0046872">
    <property type="term" value="F:metal ion binding"/>
    <property type="evidence" value="ECO:0007669"/>
    <property type="project" value="UniProtKB-KW"/>
</dbReference>
<organism evidence="2 3">
    <name type="scientific">Bacillus phage BCP12</name>
    <dbReference type="NCBI Taxonomy" id="1913122"/>
    <lineage>
        <taxon>Viruses</taxon>
        <taxon>Duplodnaviria</taxon>
        <taxon>Heunggongvirae</taxon>
        <taxon>Uroviricota</taxon>
        <taxon>Caudoviricetes</taxon>
        <taxon>Herelleviridae</taxon>
        <taxon>Bastillevirinae</taxon>
        <taxon>Tsarbombavirus</taxon>
        <taxon>Tsarbombavirus BCP78</taxon>
    </lineage>
</organism>
<dbReference type="InterPro" id="IPR018527">
    <property type="entry name" value="Rubredoxin_Fe_BS"/>
</dbReference>
<evidence type="ECO:0000313" key="3">
    <source>
        <dbReference type="Proteomes" id="UP000246806"/>
    </source>
</evidence>
<evidence type="ECO:0000313" key="2">
    <source>
        <dbReference type="EMBL" id="AQN32472.1"/>
    </source>
</evidence>
<dbReference type="Proteomes" id="UP000246806">
    <property type="component" value="Genome"/>
</dbReference>
<evidence type="ECO:0000256" key="1">
    <source>
        <dbReference type="ARBA" id="ARBA00022723"/>
    </source>
</evidence>